<dbReference type="PROSITE" id="PS50106">
    <property type="entry name" value="PDZ"/>
    <property type="match status" value="1"/>
</dbReference>
<dbReference type="AlphaFoldDB" id="A0A3M7QBT5"/>
<proteinExistence type="predicted"/>
<dbReference type="Pfam" id="PF17820">
    <property type="entry name" value="PDZ_6"/>
    <property type="match status" value="1"/>
</dbReference>
<feature type="region of interest" description="Disordered" evidence="1">
    <location>
        <begin position="85"/>
        <end position="113"/>
    </location>
</feature>
<sequence length="237" mass="27499">MGCGTSRTATARDYIEYLEKVDDWKKRRREKQKLPQKPRCYEEELLNSRAERLKRINPFENSQHYILPLGETDEQKKCAMTIEVSAKKPTETTNEEPDQSMNESQSELDDSHNQQYVYTETRVEIDRPLDYPFRGFGFLLNSGLNNKESTEPIQVLVSSEIVLVNKCYAQIVVVEPNTLADRAGLKKGDLVTEINESCTNNLNNEQLRKLMRQRLQLNSISMKVLSQQRQGQEFESM</sequence>
<protein>
    <recommendedName>
        <fullName evidence="2">PDZ domain-containing protein</fullName>
    </recommendedName>
</protein>
<gene>
    <name evidence="3" type="ORF">BpHYR1_013840</name>
</gene>
<keyword evidence="4" id="KW-1185">Reference proteome</keyword>
<organism evidence="3 4">
    <name type="scientific">Brachionus plicatilis</name>
    <name type="common">Marine rotifer</name>
    <name type="synonym">Brachionus muelleri</name>
    <dbReference type="NCBI Taxonomy" id="10195"/>
    <lineage>
        <taxon>Eukaryota</taxon>
        <taxon>Metazoa</taxon>
        <taxon>Spiralia</taxon>
        <taxon>Gnathifera</taxon>
        <taxon>Rotifera</taxon>
        <taxon>Eurotatoria</taxon>
        <taxon>Monogononta</taxon>
        <taxon>Pseudotrocha</taxon>
        <taxon>Ploima</taxon>
        <taxon>Brachionidae</taxon>
        <taxon>Brachionus</taxon>
    </lineage>
</organism>
<evidence type="ECO:0000259" key="2">
    <source>
        <dbReference type="PROSITE" id="PS50106"/>
    </source>
</evidence>
<dbReference type="InterPro" id="IPR041489">
    <property type="entry name" value="PDZ_6"/>
</dbReference>
<comment type="caution">
    <text evidence="3">The sequence shown here is derived from an EMBL/GenBank/DDBJ whole genome shotgun (WGS) entry which is preliminary data.</text>
</comment>
<dbReference type="SMART" id="SM00228">
    <property type="entry name" value="PDZ"/>
    <property type="match status" value="1"/>
</dbReference>
<evidence type="ECO:0000313" key="4">
    <source>
        <dbReference type="Proteomes" id="UP000276133"/>
    </source>
</evidence>
<reference evidence="3 4" key="1">
    <citation type="journal article" date="2018" name="Sci. Rep.">
        <title>Genomic signatures of local adaptation to the degree of environmental predictability in rotifers.</title>
        <authorList>
            <person name="Franch-Gras L."/>
            <person name="Hahn C."/>
            <person name="Garcia-Roger E.M."/>
            <person name="Carmona M.J."/>
            <person name="Serra M."/>
            <person name="Gomez A."/>
        </authorList>
    </citation>
    <scope>NUCLEOTIDE SEQUENCE [LARGE SCALE GENOMIC DNA]</scope>
    <source>
        <strain evidence="3">HYR1</strain>
    </source>
</reference>
<dbReference type="InterPro" id="IPR001478">
    <property type="entry name" value="PDZ"/>
</dbReference>
<dbReference type="Proteomes" id="UP000276133">
    <property type="component" value="Unassembled WGS sequence"/>
</dbReference>
<evidence type="ECO:0000256" key="1">
    <source>
        <dbReference type="SAM" id="MobiDB-lite"/>
    </source>
</evidence>
<feature type="domain" description="PDZ" evidence="2">
    <location>
        <begin position="122"/>
        <end position="213"/>
    </location>
</feature>
<dbReference type="EMBL" id="REGN01006599">
    <property type="protein sequence ID" value="RNA08886.1"/>
    <property type="molecule type" value="Genomic_DNA"/>
</dbReference>
<dbReference type="InterPro" id="IPR036034">
    <property type="entry name" value="PDZ_sf"/>
</dbReference>
<dbReference type="SUPFAM" id="SSF50156">
    <property type="entry name" value="PDZ domain-like"/>
    <property type="match status" value="1"/>
</dbReference>
<accession>A0A3M7QBT5</accession>
<name>A0A3M7QBT5_BRAPC</name>
<evidence type="ECO:0000313" key="3">
    <source>
        <dbReference type="EMBL" id="RNA08886.1"/>
    </source>
</evidence>
<dbReference type="Gene3D" id="2.30.42.10">
    <property type="match status" value="1"/>
</dbReference>